<reference evidence="5 6" key="1">
    <citation type="submission" date="2016-09" db="EMBL/GenBank/DDBJ databases">
        <title>The draft genome of Dichanthelium oligosanthes: A C3 panicoid grass species.</title>
        <authorList>
            <person name="Studer A.J."/>
            <person name="Schnable J.C."/>
            <person name="Brutnell T.P."/>
        </authorList>
    </citation>
    <scope>NUCLEOTIDE SEQUENCE [LARGE SCALE GENOMIC DNA]</scope>
    <source>
        <strain evidence="6">cv. Kellogg 1175</strain>
        <tissue evidence="5">Leaf</tissue>
    </source>
</reference>
<dbReference type="PANTHER" id="PTHR33491">
    <property type="entry name" value="OSJNBA0016N04.9 PROTEIN"/>
    <property type="match status" value="1"/>
</dbReference>
<dbReference type="AlphaFoldDB" id="A0A1E5WDN7"/>
<evidence type="ECO:0000313" key="5">
    <source>
        <dbReference type="EMBL" id="OEL35506.1"/>
    </source>
</evidence>
<evidence type="ECO:0000256" key="1">
    <source>
        <dbReference type="ARBA" id="ARBA00004167"/>
    </source>
</evidence>
<comment type="caution">
    <text evidence="5">The sequence shown here is derived from an EMBL/GenBank/DDBJ whole genome shotgun (WGS) entry which is preliminary data.</text>
</comment>
<keyword evidence="2 3" id="KW-0732">Signal</keyword>
<comment type="subcellular location">
    <subcellularLocation>
        <location evidence="1">Membrane</location>
        <topology evidence="1">Single-pass membrane protein</topology>
    </subcellularLocation>
</comment>
<keyword evidence="6" id="KW-1185">Reference proteome</keyword>
<dbReference type="InterPro" id="IPR025287">
    <property type="entry name" value="WAK_GUB"/>
</dbReference>
<evidence type="ECO:0000256" key="2">
    <source>
        <dbReference type="ARBA" id="ARBA00022729"/>
    </source>
</evidence>
<name>A0A1E5WDN7_9POAL</name>
<feature type="domain" description="Wall-associated receptor kinase galacturonan-binding" evidence="4">
    <location>
        <begin position="33"/>
        <end position="73"/>
    </location>
</feature>
<gene>
    <name evidence="5" type="ORF">BAE44_0003475</name>
</gene>
<organism evidence="5 6">
    <name type="scientific">Dichanthelium oligosanthes</name>
    <dbReference type="NCBI Taxonomy" id="888268"/>
    <lineage>
        <taxon>Eukaryota</taxon>
        <taxon>Viridiplantae</taxon>
        <taxon>Streptophyta</taxon>
        <taxon>Embryophyta</taxon>
        <taxon>Tracheophyta</taxon>
        <taxon>Spermatophyta</taxon>
        <taxon>Magnoliopsida</taxon>
        <taxon>Liliopsida</taxon>
        <taxon>Poales</taxon>
        <taxon>Poaceae</taxon>
        <taxon>PACMAD clade</taxon>
        <taxon>Panicoideae</taxon>
        <taxon>Panicodae</taxon>
        <taxon>Paniceae</taxon>
        <taxon>Dichantheliinae</taxon>
        <taxon>Dichanthelium</taxon>
    </lineage>
</organism>
<accession>A0A1E5WDN7</accession>
<dbReference type="GO" id="GO:0030247">
    <property type="term" value="F:polysaccharide binding"/>
    <property type="evidence" value="ECO:0007669"/>
    <property type="project" value="InterPro"/>
</dbReference>
<protein>
    <recommendedName>
        <fullName evidence="4">Wall-associated receptor kinase galacturonan-binding domain-containing protein</fullName>
    </recommendedName>
</protein>
<feature type="signal peptide" evidence="3">
    <location>
        <begin position="1"/>
        <end position="22"/>
    </location>
</feature>
<dbReference type="GO" id="GO:0016020">
    <property type="term" value="C:membrane"/>
    <property type="evidence" value="ECO:0007669"/>
    <property type="project" value="UniProtKB-SubCell"/>
</dbReference>
<dbReference type="STRING" id="888268.A0A1E5WDN7"/>
<sequence>MWWFKLACIALAAANAVLGASAAPPSAVDLAHCPKSCGGVNISYPYGIGRGCFRPGFEVTCNHNTRPPKLFLTNTTTEIVQQYPWGVAKASIVFNIATRPGVFGNYSRSWEAPGKSFPIDRSNIVVIVGCGVEAFLFDTTSGPRNLLGNCATMCDDMAALEKAEGGGCKGMGCCNIEFGEPVLAFRLDIIQKEEAVPAALANATTLKAFLLDDNGMYTFSMLDLLSDKVNETTIGAAMADLSPIITDQPNCRTARMHEQYACAANNCMDYFGSGGYWCACSIEGDFGNPYIVGRGGGGCSGRHCSSILRQCCPQ</sequence>
<evidence type="ECO:0000259" key="4">
    <source>
        <dbReference type="Pfam" id="PF13947"/>
    </source>
</evidence>
<evidence type="ECO:0000313" key="6">
    <source>
        <dbReference type="Proteomes" id="UP000095767"/>
    </source>
</evidence>
<proteinExistence type="predicted"/>
<dbReference type="Proteomes" id="UP000095767">
    <property type="component" value="Unassembled WGS sequence"/>
</dbReference>
<feature type="chain" id="PRO_5009189145" description="Wall-associated receptor kinase galacturonan-binding domain-containing protein" evidence="3">
    <location>
        <begin position="23"/>
        <end position="314"/>
    </location>
</feature>
<dbReference type="Pfam" id="PF13947">
    <property type="entry name" value="GUB_WAK_bind"/>
    <property type="match status" value="1"/>
</dbReference>
<dbReference type="OrthoDB" id="659931at2759"/>
<dbReference type="EMBL" id="LWDX02011846">
    <property type="protein sequence ID" value="OEL35506.1"/>
    <property type="molecule type" value="Genomic_DNA"/>
</dbReference>
<evidence type="ECO:0000256" key="3">
    <source>
        <dbReference type="SAM" id="SignalP"/>
    </source>
</evidence>